<dbReference type="AlphaFoldDB" id="A0AAN0T7Q7"/>
<protein>
    <submittedName>
        <fullName evidence="1">Uncharacterized protein</fullName>
    </submittedName>
</protein>
<keyword evidence="2" id="KW-1185">Reference proteome</keyword>
<name>A0AAN0T7Q7_HEYCO</name>
<evidence type="ECO:0000313" key="2">
    <source>
        <dbReference type="Proteomes" id="UP000032024"/>
    </source>
</evidence>
<gene>
    <name evidence="1" type="ORF">SB48_HM08orf04157</name>
</gene>
<sequence>MGQFILHSGKIGGAPVFFAAKKTGNRIPGFLFLHYTRSTFPDFKARAETQTRCGLPSTRMRTFCKFAFQVRLFAFMA</sequence>
<proteinExistence type="predicted"/>
<organism evidence="1 2">
    <name type="scientific">Heyndrickxia coagulans</name>
    <name type="common">Weizmannia coagulans</name>
    <dbReference type="NCBI Taxonomy" id="1398"/>
    <lineage>
        <taxon>Bacteria</taxon>
        <taxon>Bacillati</taxon>
        <taxon>Bacillota</taxon>
        <taxon>Bacilli</taxon>
        <taxon>Bacillales</taxon>
        <taxon>Bacillaceae</taxon>
        <taxon>Heyndrickxia</taxon>
    </lineage>
</organism>
<dbReference type="EMBL" id="CP010525">
    <property type="protein sequence ID" value="AJO23404.1"/>
    <property type="molecule type" value="Genomic_DNA"/>
</dbReference>
<evidence type="ECO:0000313" key="1">
    <source>
        <dbReference type="EMBL" id="AJO23404.1"/>
    </source>
</evidence>
<dbReference type="Proteomes" id="UP000032024">
    <property type="component" value="Chromosome"/>
</dbReference>
<reference evidence="2" key="1">
    <citation type="submission" date="2015-01" db="EMBL/GenBank/DDBJ databases">
        <title>Comparative genome analysis of Bacillus coagulans HM-08, Clostridium butyricum HM-68, Bacillus subtilis HM-66 and Bacillus paralicheniformis BL-09.</title>
        <authorList>
            <person name="Zhang H."/>
        </authorList>
    </citation>
    <scope>NUCLEOTIDE SEQUENCE [LARGE SCALE GENOMIC DNA]</scope>
    <source>
        <strain evidence="2">HM-08</strain>
    </source>
</reference>
<accession>A0AAN0T7Q7</accession>